<comment type="similarity">
    <text evidence="2 4">Belongs to the pterin-4-alpha-carbinolamine dehydratase family.</text>
</comment>
<dbReference type="PANTHER" id="PTHR12599">
    <property type="entry name" value="PTERIN-4-ALPHA-CARBINOLAMINE DEHYDRATASE"/>
    <property type="match status" value="1"/>
</dbReference>
<dbReference type="EMBL" id="WNDQ01000012">
    <property type="protein sequence ID" value="KAF1022423.1"/>
    <property type="molecule type" value="Genomic_DNA"/>
</dbReference>
<evidence type="ECO:0000313" key="5">
    <source>
        <dbReference type="EMBL" id="KAF1022423.1"/>
    </source>
</evidence>
<dbReference type="InterPro" id="IPR036428">
    <property type="entry name" value="PCD_sf"/>
</dbReference>
<evidence type="ECO:0000256" key="1">
    <source>
        <dbReference type="ARBA" id="ARBA00001554"/>
    </source>
</evidence>
<dbReference type="HAMAP" id="MF_00434">
    <property type="entry name" value="Pterin_4_alpha"/>
    <property type="match status" value="1"/>
</dbReference>
<dbReference type="SUPFAM" id="SSF55248">
    <property type="entry name" value="PCD-like"/>
    <property type="match status" value="1"/>
</dbReference>
<gene>
    <name evidence="5" type="primary">phhB</name>
    <name evidence="5" type="ORF">GAK30_01207</name>
</gene>
<name>A0A7V8JRB5_9BURK</name>
<comment type="catalytic activity">
    <reaction evidence="1 4">
        <text>(4aS,6R)-4a-hydroxy-L-erythro-5,6,7,8-tetrahydrobiopterin = (6R)-L-erythro-6,7-dihydrobiopterin + H2O</text>
        <dbReference type="Rhea" id="RHEA:11920"/>
        <dbReference type="ChEBI" id="CHEBI:15377"/>
        <dbReference type="ChEBI" id="CHEBI:15642"/>
        <dbReference type="ChEBI" id="CHEBI:43120"/>
        <dbReference type="EC" id="4.2.1.96"/>
    </reaction>
</comment>
<organism evidence="5 6">
    <name type="scientific">Paracidovorax wautersii</name>
    <dbReference type="NCBI Taxonomy" id="1177982"/>
    <lineage>
        <taxon>Bacteria</taxon>
        <taxon>Pseudomonadati</taxon>
        <taxon>Pseudomonadota</taxon>
        <taxon>Betaproteobacteria</taxon>
        <taxon>Burkholderiales</taxon>
        <taxon>Comamonadaceae</taxon>
        <taxon>Paracidovorax</taxon>
    </lineage>
</organism>
<dbReference type="PANTHER" id="PTHR12599:SF0">
    <property type="entry name" value="PTERIN-4-ALPHA-CARBINOLAMINE DEHYDRATASE"/>
    <property type="match status" value="1"/>
</dbReference>
<dbReference type="AlphaFoldDB" id="A0A7V8JRB5"/>
<sequence>MSSQFHVKDRSGQPLRKASATEVVAHLAQLPGWALRGDGDDVHIHKTFRFADFYQTMAFVNALALVAHRQDHHPDLGVHYNRCEVRLSTHDVQGLSPADFEVAAAIDALLA</sequence>
<keyword evidence="3 4" id="KW-0456">Lyase</keyword>
<dbReference type="Proteomes" id="UP000461670">
    <property type="component" value="Unassembled WGS sequence"/>
</dbReference>
<dbReference type="Pfam" id="PF01329">
    <property type="entry name" value="Pterin_4a"/>
    <property type="match status" value="1"/>
</dbReference>
<dbReference type="NCBIfam" id="NF002017">
    <property type="entry name" value="PRK00823.1-2"/>
    <property type="match status" value="1"/>
</dbReference>
<accession>A0A7V8JRB5</accession>
<evidence type="ECO:0000256" key="4">
    <source>
        <dbReference type="HAMAP-Rule" id="MF_00434"/>
    </source>
</evidence>
<dbReference type="GO" id="GO:0006729">
    <property type="term" value="P:tetrahydrobiopterin biosynthetic process"/>
    <property type="evidence" value="ECO:0007669"/>
    <property type="project" value="InterPro"/>
</dbReference>
<dbReference type="Gene3D" id="3.30.1360.20">
    <property type="entry name" value="Transcriptional coactivator/pterin dehydratase"/>
    <property type="match status" value="1"/>
</dbReference>
<dbReference type="CDD" id="cd00488">
    <property type="entry name" value="PCD_DCoH"/>
    <property type="match status" value="1"/>
</dbReference>
<evidence type="ECO:0000313" key="6">
    <source>
        <dbReference type="Proteomes" id="UP000461670"/>
    </source>
</evidence>
<proteinExistence type="inferred from homology"/>
<dbReference type="EC" id="4.2.1.96" evidence="4"/>
<protein>
    <recommendedName>
        <fullName evidence="4">Putative pterin-4-alpha-carbinolamine dehydratase</fullName>
        <shortName evidence="4">PHS</shortName>
        <ecNumber evidence="4">4.2.1.96</ecNumber>
    </recommendedName>
    <alternativeName>
        <fullName evidence="4">4-alpha-hydroxy-tetrahydropterin dehydratase</fullName>
    </alternativeName>
    <alternativeName>
        <fullName evidence="4">Pterin carbinolamine dehydratase</fullName>
        <shortName evidence="4">PCD</shortName>
    </alternativeName>
</protein>
<dbReference type="GO" id="GO:0008124">
    <property type="term" value="F:4-alpha-hydroxytetrahydrobiopterin dehydratase activity"/>
    <property type="evidence" value="ECO:0007669"/>
    <property type="project" value="UniProtKB-UniRule"/>
</dbReference>
<dbReference type="InterPro" id="IPR001533">
    <property type="entry name" value="Pterin_deHydtase"/>
</dbReference>
<reference evidence="6" key="1">
    <citation type="journal article" date="2020" name="MBio">
        <title>Horizontal gene transfer to a defensive symbiont with a reduced genome amongst a multipartite beetle microbiome.</title>
        <authorList>
            <person name="Waterworth S.C."/>
            <person name="Florez L.V."/>
            <person name="Rees E.R."/>
            <person name="Hertweck C."/>
            <person name="Kaltenpoth M."/>
            <person name="Kwan J.C."/>
        </authorList>
    </citation>
    <scope>NUCLEOTIDE SEQUENCE [LARGE SCALE GENOMIC DNA]</scope>
</reference>
<comment type="caution">
    <text evidence="5">The sequence shown here is derived from an EMBL/GenBank/DDBJ whole genome shotgun (WGS) entry which is preliminary data.</text>
</comment>
<evidence type="ECO:0000256" key="2">
    <source>
        <dbReference type="ARBA" id="ARBA00006472"/>
    </source>
</evidence>
<evidence type="ECO:0000256" key="3">
    <source>
        <dbReference type="ARBA" id="ARBA00023239"/>
    </source>
</evidence>